<dbReference type="EMBL" id="PXXO01000002">
    <property type="protein sequence ID" value="PSJ06782.1"/>
    <property type="molecule type" value="Genomic_DNA"/>
</dbReference>
<dbReference type="PANTHER" id="PTHR33988">
    <property type="entry name" value="ENDORIBONUCLEASE MAZF-RELATED"/>
    <property type="match status" value="1"/>
</dbReference>
<dbReference type="GO" id="GO:0016075">
    <property type="term" value="P:rRNA catabolic process"/>
    <property type="evidence" value="ECO:0007669"/>
    <property type="project" value="TreeGrafter"/>
</dbReference>
<dbReference type="GO" id="GO:0004521">
    <property type="term" value="F:RNA endonuclease activity"/>
    <property type="evidence" value="ECO:0007669"/>
    <property type="project" value="TreeGrafter"/>
</dbReference>
<evidence type="ECO:0000313" key="4">
    <source>
        <dbReference type="Proteomes" id="UP000243002"/>
    </source>
</evidence>
<dbReference type="RefSeq" id="WP_106501752.1">
    <property type="nucleotide sequence ID" value="NZ_PXXO01000002.1"/>
</dbReference>
<dbReference type="GO" id="GO:0006402">
    <property type="term" value="P:mRNA catabolic process"/>
    <property type="evidence" value="ECO:0007669"/>
    <property type="project" value="TreeGrafter"/>
</dbReference>
<dbReference type="InterPro" id="IPR011067">
    <property type="entry name" value="Plasmid_toxin/cell-grow_inhib"/>
</dbReference>
<dbReference type="AlphaFoldDB" id="A0A2P7MZZ9"/>
<evidence type="ECO:0000256" key="1">
    <source>
        <dbReference type="ARBA" id="ARBA00007521"/>
    </source>
</evidence>
<dbReference type="Pfam" id="PF02452">
    <property type="entry name" value="PemK_toxin"/>
    <property type="match status" value="1"/>
</dbReference>
<comment type="similarity">
    <text evidence="1">Belongs to the PemK/MazF family.</text>
</comment>
<organism evidence="3 4">
    <name type="scientific">Cyanobium usitatum str. Tous</name>
    <dbReference type="NCBI Taxonomy" id="2116684"/>
    <lineage>
        <taxon>Bacteria</taxon>
        <taxon>Bacillati</taxon>
        <taxon>Cyanobacteriota</taxon>
        <taxon>Cyanophyceae</taxon>
        <taxon>Synechococcales</taxon>
        <taxon>Prochlorococcaceae</taxon>
        <taxon>Cyanobium</taxon>
    </lineage>
</organism>
<gene>
    <name evidence="3" type="ORF">C7K55_01960</name>
</gene>
<sequence>MSPRQVVQGWVPDRGDVIWIDHNPQAGREMKDHHPFAVLSTASFHTKVGLVVGCAMTSAPYNRGSTLAVDLGPIPDRPDAHSYVLCQQLKSFDWRARGARPHPIGRLQDSQLEEVLAVVGQILGFVV</sequence>
<proteinExistence type="inferred from homology"/>
<dbReference type="InterPro" id="IPR003477">
    <property type="entry name" value="PemK-like"/>
</dbReference>
<comment type="caution">
    <text evidence="3">The sequence shown here is derived from an EMBL/GenBank/DDBJ whole genome shotgun (WGS) entry which is preliminary data.</text>
</comment>
<dbReference type="OrthoDB" id="9808744at2"/>
<dbReference type="GO" id="GO:0003677">
    <property type="term" value="F:DNA binding"/>
    <property type="evidence" value="ECO:0007669"/>
    <property type="project" value="InterPro"/>
</dbReference>
<name>A0A2P7MZZ9_9CYAN</name>
<keyword evidence="4" id="KW-1185">Reference proteome</keyword>
<dbReference type="PANTHER" id="PTHR33988:SF3">
    <property type="entry name" value="ENDORIBONUCLEASE TOXIN CHPB-RELATED"/>
    <property type="match status" value="1"/>
</dbReference>
<keyword evidence="2" id="KW-1277">Toxin-antitoxin system</keyword>
<protein>
    <submittedName>
        <fullName evidence="3">Growth inhibitor PemK</fullName>
    </submittedName>
</protein>
<evidence type="ECO:0000313" key="3">
    <source>
        <dbReference type="EMBL" id="PSJ06782.1"/>
    </source>
</evidence>
<dbReference type="Proteomes" id="UP000243002">
    <property type="component" value="Unassembled WGS sequence"/>
</dbReference>
<dbReference type="SUPFAM" id="SSF50118">
    <property type="entry name" value="Cell growth inhibitor/plasmid maintenance toxic component"/>
    <property type="match status" value="1"/>
</dbReference>
<accession>A0A2P7MZZ9</accession>
<evidence type="ECO:0000256" key="2">
    <source>
        <dbReference type="ARBA" id="ARBA00022649"/>
    </source>
</evidence>
<dbReference type="Gene3D" id="2.30.30.110">
    <property type="match status" value="1"/>
</dbReference>
<reference evidence="3 4" key="1">
    <citation type="journal article" date="2018" name="Environ. Microbiol.">
        <title>Ecological and genomic features of two widespread freshwater picocyanobacteria.</title>
        <authorList>
            <person name="Cabello-Yeves P.J."/>
            <person name="Picazo A."/>
            <person name="Camacho A."/>
            <person name="Callieri C."/>
            <person name="Rosselli R."/>
            <person name="Roda-Garcia J.J."/>
            <person name="Coutinho F.H."/>
            <person name="Rodriguez-Valera F."/>
        </authorList>
    </citation>
    <scope>NUCLEOTIDE SEQUENCE [LARGE SCALE GENOMIC DNA]</scope>
    <source>
        <strain evidence="3 4">Tous</strain>
    </source>
</reference>